<dbReference type="AlphaFoldDB" id="A0AA40G050"/>
<gene>
    <name evidence="1" type="ORF">K0M31_003044</name>
</gene>
<protein>
    <submittedName>
        <fullName evidence="1">Uncharacterized protein</fullName>
    </submittedName>
</protein>
<reference evidence="1" key="1">
    <citation type="submission" date="2021-10" db="EMBL/GenBank/DDBJ databases">
        <title>Melipona bicolor Genome sequencing and assembly.</title>
        <authorList>
            <person name="Araujo N.S."/>
            <person name="Arias M.C."/>
        </authorList>
    </citation>
    <scope>NUCLEOTIDE SEQUENCE</scope>
    <source>
        <strain evidence="1">USP_2M_L1-L4_2017</strain>
        <tissue evidence="1">Whole body</tissue>
    </source>
</reference>
<sequence>MCVRRWTGAGVCYDERAERRKAVERGENLVGRGPPPLSKALALCHVAPHNEAARWVSVIAAPGPVFCLPWNGLLCREPVLHRPPPPPSPPAPIPSTSCQETILYSRLGLHVRDTPATAFVGGC</sequence>
<evidence type="ECO:0000313" key="2">
    <source>
        <dbReference type="Proteomes" id="UP001177670"/>
    </source>
</evidence>
<name>A0AA40G050_9HYME</name>
<evidence type="ECO:0000313" key="1">
    <source>
        <dbReference type="EMBL" id="KAK1128586.1"/>
    </source>
</evidence>
<accession>A0AA40G050</accession>
<dbReference type="EMBL" id="JAHYIQ010000010">
    <property type="protein sequence ID" value="KAK1128586.1"/>
    <property type="molecule type" value="Genomic_DNA"/>
</dbReference>
<keyword evidence="2" id="KW-1185">Reference proteome</keyword>
<proteinExistence type="predicted"/>
<dbReference type="Proteomes" id="UP001177670">
    <property type="component" value="Unassembled WGS sequence"/>
</dbReference>
<comment type="caution">
    <text evidence="1">The sequence shown here is derived from an EMBL/GenBank/DDBJ whole genome shotgun (WGS) entry which is preliminary data.</text>
</comment>
<organism evidence="1 2">
    <name type="scientific">Melipona bicolor</name>
    <dbReference type="NCBI Taxonomy" id="60889"/>
    <lineage>
        <taxon>Eukaryota</taxon>
        <taxon>Metazoa</taxon>
        <taxon>Ecdysozoa</taxon>
        <taxon>Arthropoda</taxon>
        <taxon>Hexapoda</taxon>
        <taxon>Insecta</taxon>
        <taxon>Pterygota</taxon>
        <taxon>Neoptera</taxon>
        <taxon>Endopterygota</taxon>
        <taxon>Hymenoptera</taxon>
        <taxon>Apocrita</taxon>
        <taxon>Aculeata</taxon>
        <taxon>Apoidea</taxon>
        <taxon>Anthophila</taxon>
        <taxon>Apidae</taxon>
        <taxon>Melipona</taxon>
    </lineage>
</organism>